<evidence type="ECO:0000313" key="2">
    <source>
        <dbReference type="EMBL" id="NSX54303.1"/>
    </source>
</evidence>
<organism evidence="2 3">
    <name type="scientific">Parasulfitobacter algicola</name>
    <dbReference type="NCBI Taxonomy" id="2614809"/>
    <lineage>
        <taxon>Bacteria</taxon>
        <taxon>Pseudomonadati</taxon>
        <taxon>Pseudomonadota</taxon>
        <taxon>Alphaproteobacteria</taxon>
        <taxon>Rhodobacterales</taxon>
        <taxon>Roseobacteraceae</taxon>
        <taxon>Parasulfitobacter</taxon>
    </lineage>
</organism>
<sequence length="54" mass="5922">MSKDENGRKIINDGYQPNEDRGYKPNSPQTGYKPSVSEGDKSPPNSGSIVKPKK</sequence>
<proteinExistence type="predicted"/>
<dbReference type="RefSeq" id="WP_174136168.1">
    <property type="nucleotide sequence ID" value="NZ_JABUFE010000002.1"/>
</dbReference>
<keyword evidence="3" id="KW-1185">Reference proteome</keyword>
<protein>
    <submittedName>
        <fullName evidence="2">Uncharacterized protein</fullName>
    </submittedName>
</protein>
<evidence type="ECO:0000256" key="1">
    <source>
        <dbReference type="SAM" id="MobiDB-lite"/>
    </source>
</evidence>
<name>A0ABX2IN56_9RHOB</name>
<comment type="caution">
    <text evidence="2">The sequence shown here is derived from an EMBL/GenBank/DDBJ whole genome shotgun (WGS) entry which is preliminary data.</text>
</comment>
<gene>
    <name evidence="2" type="ORF">HRQ87_05770</name>
</gene>
<feature type="compositionally biased region" description="Basic and acidic residues" evidence="1">
    <location>
        <begin position="1"/>
        <end position="11"/>
    </location>
</feature>
<accession>A0ABX2IN56</accession>
<evidence type="ECO:0000313" key="3">
    <source>
        <dbReference type="Proteomes" id="UP000777935"/>
    </source>
</evidence>
<dbReference type="EMBL" id="JABUFE010000002">
    <property type="protein sequence ID" value="NSX54303.1"/>
    <property type="molecule type" value="Genomic_DNA"/>
</dbReference>
<feature type="region of interest" description="Disordered" evidence="1">
    <location>
        <begin position="1"/>
        <end position="54"/>
    </location>
</feature>
<dbReference type="Proteomes" id="UP000777935">
    <property type="component" value="Unassembled WGS sequence"/>
</dbReference>
<reference evidence="2 3" key="1">
    <citation type="submission" date="2020-06" db="EMBL/GenBank/DDBJ databases">
        <title>Sulfitobacter algicola sp. nov., isolated from green algae.</title>
        <authorList>
            <person name="Wang C."/>
        </authorList>
    </citation>
    <scope>NUCLEOTIDE SEQUENCE [LARGE SCALE GENOMIC DNA]</scope>
    <source>
        <strain evidence="2 3">1151</strain>
    </source>
</reference>